<evidence type="ECO:0000259" key="5">
    <source>
        <dbReference type="Pfam" id="PF01814"/>
    </source>
</evidence>
<dbReference type="NCBIfam" id="TIGR03652">
    <property type="entry name" value="FeS_repair_RIC"/>
    <property type="match status" value="1"/>
</dbReference>
<keyword evidence="3" id="KW-0479">Metal-binding</keyword>
<dbReference type="PANTHER" id="PTHR36438">
    <property type="entry name" value="IRON-SULFUR CLUSTER REPAIR PROTEIN YTFE"/>
    <property type="match status" value="1"/>
</dbReference>
<evidence type="ECO:0000256" key="4">
    <source>
        <dbReference type="ARBA" id="ARBA00023004"/>
    </source>
</evidence>
<feature type="domain" description="Hemerythrin-like" evidence="5">
    <location>
        <begin position="84"/>
        <end position="232"/>
    </location>
</feature>
<proteinExistence type="predicted"/>
<dbReference type="InterPro" id="IPR012312">
    <property type="entry name" value="Hemerythrin-like"/>
</dbReference>
<gene>
    <name evidence="6" type="primary">ric</name>
    <name evidence="6" type="ORF">RLT85_04225</name>
</gene>
<keyword evidence="2" id="KW-0963">Cytoplasm</keyword>
<dbReference type="Gene3D" id="1.10.3910.10">
    <property type="entry name" value="SP0561-like"/>
    <property type="match status" value="1"/>
</dbReference>
<accession>A0ABU2KGJ4</accession>
<evidence type="ECO:0000256" key="2">
    <source>
        <dbReference type="ARBA" id="ARBA00022490"/>
    </source>
</evidence>
<dbReference type="Pfam" id="PF01814">
    <property type="entry name" value="Hemerythrin"/>
    <property type="match status" value="1"/>
</dbReference>
<dbReference type="Proteomes" id="UP001182991">
    <property type="component" value="Unassembled WGS sequence"/>
</dbReference>
<dbReference type="Pfam" id="PF04405">
    <property type="entry name" value="ScdA_N"/>
    <property type="match status" value="1"/>
</dbReference>
<dbReference type="PANTHER" id="PTHR36438:SF1">
    <property type="entry name" value="IRON-SULFUR CLUSTER REPAIR PROTEIN YTFE"/>
    <property type="match status" value="1"/>
</dbReference>
<protein>
    <submittedName>
        <fullName evidence="6">Iron-sulfur cluster repair di-iron protein</fullName>
    </submittedName>
</protein>
<comment type="subcellular location">
    <subcellularLocation>
        <location evidence="1">Cytoplasm</location>
    </subcellularLocation>
</comment>
<dbReference type="InterPro" id="IPR019903">
    <property type="entry name" value="RIC_family"/>
</dbReference>
<evidence type="ECO:0000256" key="3">
    <source>
        <dbReference type="ARBA" id="ARBA00022723"/>
    </source>
</evidence>
<dbReference type="RefSeq" id="WP_311400785.1">
    <property type="nucleotide sequence ID" value="NZ_JAVRBG010000003.1"/>
</dbReference>
<organism evidence="6 7">
    <name type="scientific">Mesonia ostreae</name>
    <dbReference type="NCBI Taxonomy" id="861110"/>
    <lineage>
        <taxon>Bacteria</taxon>
        <taxon>Pseudomonadati</taxon>
        <taxon>Bacteroidota</taxon>
        <taxon>Flavobacteriia</taxon>
        <taxon>Flavobacteriales</taxon>
        <taxon>Flavobacteriaceae</taxon>
        <taxon>Mesonia</taxon>
    </lineage>
</organism>
<evidence type="ECO:0000313" key="7">
    <source>
        <dbReference type="Proteomes" id="UP001182991"/>
    </source>
</evidence>
<dbReference type="InterPro" id="IPR038062">
    <property type="entry name" value="ScdA-like_N_sf"/>
</dbReference>
<keyword evidence="7" id="KW-1185">Reference proteome</keyword>
<name>A0ABU2KGJ4_9FLAO</name>
<dbReference type="EMBL" id="JAVRBG010000003">
    <property type="protein sequence ID" value="MDT0293831.1"/>
    <property type="molecule type" value="Genomic_DNA"/>
</dbReference>
<dbReference type="Gene3D" id="1.20.120.520">
    <property type="entry name" value="nmb1532 protein domain like"/>
    <property type="match status" value="1"/>
</dbReference>
<keyword evidence="4" id="KW-0408">Iron</keyword>
<comment type="caution">
    <text evidence="6">The sequence shown here is derived from an EMBL/GenBank/DDBJ whole genome shotgun (WGS) entry which is preliminary data.</text>
</comment>
<sequence length="243" mass="28075">MTISKDQHVGELVAQDYKLAQIFKDHKIDFCCNGDRSLSDVCEKKNISTDSLIKKLENAAAQKGQENINFDAWPLDLLADYIEKTHHRYVEKQSVVLKAYLDKLCKVHGNQHPELHEIKTLFNDSTGELAAHMKKEELILFPFIKKMNTAKETQQEMPKASFETVENPIEMMMHDHDAEGERFRKIAELSNDYTPPEDACQTYRVTFSLLEEFENDLHKHIHLENNMLFPKAIALEKESLTAV</sequence>
<evidence type="ECO:0000313" key="6">
    <source>
        <dbReference type="EMBL" id="MDT0293831.1"/>
    </source>
</evidence>
<evidence type="ECO:0000256" key="1">
    <source>
        <dbReference type="ARBA" id="ARBA00004496"/>
    </source>
</evidence>
<reference evidence="7" key="1">
    <citation type="submission" date="2023-07" db="EMBL/GenBank/DDBJ databases">
        <title>Isolating and identifying novel microbial strains from the Mariana Trench.</title>
        <authorList>
            <person name="Fu H."/>
        </authorList>
    </citation>
    <scope>NUCLEOTIDE SEQUENCE [LARGE SCALE GENOMIC DNA]</scope>
    <source>
        <strain evidence="7">T-y2</strain>
    </source>
</reference>